<feature type="region of interest" description="Disordered" evidence="12">
    <location>
        <begin position="685"/>
        <end position="718"/>
    </location>
</feature>
<dbReference type="GO" id="GO:0005737">
    <property type="term" value="C:cytoplasm"/>
    <property type="evidence" value="ECO:0007669"/>
    <property type="project" value="UniProtKB-SubCell"/>
</dbReference>
<sequence length="744" mass="81666">MEGHRGRSSSAGHQPNRRISQSPSPQNFHNQASPTDLSASANFPQTFNTNISPTAESSIQYNLSNSYLNGSAQQQTFQQHVLPSNDFNDTGFAQSFQQNGLDSTFQQETSPMNGHQANQPFQQEGLSLNPNYEAYAQQQDFIGKQGQSFDFLEPQLESDDQQQGHINPADLMSDMSSPQNMAPTPPNLMPPSRHSSGPTSPIANQGHQWSPSHSRNASASLDPSAAYNNGPQQDWQGMQFQTHRRAHSDAPSDVSSSAAPSPFLPQQDSFEGFEPSPSPLLNAQQDPQVFENGLGIEHFSISDARHQGPSPRHSPFVSPRMSPQDGLGLAQDTSFMPLQNPNSNFNGAPGSRIYTSESYPSESFPPFQPEERLGSNDMGQATQMAPPEINVQLAPNPQQSSFDVPARPENDFNALSPPDNRGRKGGRIRAKSDTYISRPVTPSSNAATLGSNDSSVDRRRSLSPGYGPAFSPNISRDSSPARGTPSRRSSTNSIPNRDYILELADPNRPPANGNEKRVQKHPATFQCTLCPKKFTRAYNLRSHLRTHTDERPFVCTVCGKAFARQHDRKRHEGLHSGEKKFVCRGELGTGGSWGCGRRFARADALGRHFRSEAGRVCIKPLLDEEAMERQRQYDEQMMNQSMQAGGMQPQPPMTSNMQNGGFTLPAALLLQYPALQQLQWDQLGQGGDEEISGRSSFDASSGGEYYEEPDDGGYVSGPGTAYATGNTWEADLNNRDWASDYEGR</sequence>
<evidence type="ECO:0000256" key="4">
    <source>
        <dbReference type="ARBA" id="ARBA00022723"/>
    </source>
</evidence>
<dbReference type="GO" id="GO:0005634">
    <property type="term" value="C:nucleus"/>
    <property type="evidence" value="ECO:0007669"/>
    <property type="project" value="UniProtKB-SubCell"/>
</dbReference>
<evidence type="ECO:0000256" key="3">
    <source>
        <dbReference type="ARBA" id="ARBA00022490"/>
    </source>
</evidence>
<dbReference type="Gene3D" id="3.30.160.60">
    <property type="entry name" value="Classic Zinc Finger"/>
    <property type="match status" value="3"/>
</dbReference>
<dbReference type="InterPro" id="IPR036236">
    <property type="entry name" value="Znf_C2H2_sf"/>
</dbReference>
<evidence type="ECO:0000256" key="6">
    <source>
        <dbReference type="ARBA" id="ARBA00022771"/>
    </source>
</evidence>
<proteinExistence type="predicted"/>
<dbReference type="PROSITE" id="PS00028">
    <property type="entry name" value="ZINC_FINGER_C2H2_1"/>
    <property type="match status" value="2"/>
</dbReference>
<dbReference type="GO" id="GO:0071277">
    <property type="term" value="P:cellular response to calcium ion"/>
    <property type="evidence" value="ECO:0007669"/>
    <property type="project" value="UniProtKB-ARBA"/>
</dbReference>
<keyword evidence="4" id="KW-0479">Metal-binding</keyword>
<feature type="region of interest" description="Disordered" evidence="12">
    <location>
        <begin position="104"/>
        <end position="123"/>
    </location>
</feature>
<feature type="region of interest" description="Disordered" evidence="12">
    <location>
        <begin position="345"/>
        <end position="498"/>
    </location>
</feature>
<dbReference type="PANTHER" id="PTHR24394:SF44">
    <property type="entry name" value="ZINC FINGER PROTEIN 271-LIKE"/>
    <property type="match status" value="1"/>
</dbReference>
<evidence type="ECO:0000256" key="8">
    <source>
        <dbReference type="ARBA" id="ARBA00023015"/>
    </source>
</evidence>
<keyword evidence="15" id="KW-1185">Reference proteome</keyword>
<evidence type="ECO:0000256" key="10">
    <source>
        <dbReference type="ARBA" id="ARBA00023242"/>
    </source>
</evidence>
<dbReference type="SUPFAM" id="SSF57667">
    <property type="entry name" value="beta-beta-alpha zinc fingers"/>
    <property type="match status" value="1"/>
</dbReference>
<evidence type="ECO:0000256" key="2">
    <source>
        <dbReference type="ARBA" id="ARBA00004496"/>
    </source>
</evidence>
<feature type="compositionally biased region" description="Polar residues" evidence="12">
    <location>
        <begin position="393"/>
        <end position="402"/>
    </location>
</feature>
<accession>A0AA39V6L9</accession>
<dbReference type="PANTHER" id="PTHR24394">
    <property type="entry name" value="ZINC FINGER PROTEIN"/>
    <property type="match status" value="1"/>
</dbReference>
<dbReference type="GO" id="GO:0045944">
    <property type="term" value="P:positive regulation of transcription by RNA polymerase II"/>
    <property type="evidence" value="ECO:0007669"/>
    <property type="project" value="UniProtKB-ARBA"/>
</dbReference>
<name>A0AA39V6L9_9LECA</name>
<keyword evidence="9" id="KW-0804">Transcription</keyword>
<feature type="compositionally biased region" description="Polar residues" evidence="12">
    <location>
        <begin position="193"/>
        <end position="241"/>
    </location>
</feature>
<evidence type="ECO:0000256" key="1">
    <source>
        <dbReference type="ARBA" id="ARBA00004123"/>
    </source>
</evidence>
<dbReference type="FunFam" id="3.30.160.60:FF:000146">
    <property type="entry name" value="C2H2 type zinc finger protein"/>
    <property type="match status" value="1"/>
</dbReference>
<dbReference type="PROSITE" id="PS50157">
    <property type="entry name" value="ZINC_FINGER_C2H2_2"/>
    <property type="match status" value="2"/>
</dbReference>
<evidence type="ECO:0000313" key="14">
    <source>
        <dbReference type="EMBL" id="KAK0514469.1"/>
    </source>
</evidence>
<feature type="compositionally biased region" description="Polar residues" evidence="12">
    <location>
        <begin position="486"/>
        <end position="495"/>
    </location>
</feature>
<keyword evidence="3" id="KW-0963">Cytoplasm</keyword>
<evidence type="ECO:0000256" key="5">
    <source>
        <dbReference type="ARBA" id="ARBA00022737"/>
    </source>
</evidence>
<keyword evidence="7" id="KW-0862">Zinc</keyword>
<comment type="subcellular location">
    <subcellularLocation>
        <location evidence="2">Cytoplasm</location>
    </subcellularLocation>
    <subcellularLocation>
        <location evidence="1">Nucleus</location>
    </subcellularLocation>
</comment>
<keyword evidence="6 11" id="KW-0863">Zinc-finger</keyword>
<feature type="region of interest" description="Disordered" evidence="12">
    <location>
        <begin position="157"/>
        <end position="284"/>
    </location>
</feature>
<evidence type="ECO:0000259" key="13">
    <source>
        <dbReference type="PROSITE" id="PS50157"/>
    </source>
</evidence>
<dbReference type="FunFam" id="3.30.160.60:FF:000239">
    <property type="entry name" value="C2H2 type zinc finger protein"/>
    <property type="match status" value="1"/>
</dbReference>
<feature type="compositionally biased region" description="Polar residues" evidence="12">
    <location>
        <begin position="8"/>
        <end position="52"/>
    </location>
</feature>
<feature type="compositionally biased region" description="Polar residues" evidence="12">
    <location>
        <begin position="440"/>
        <end position="454"/>
    </location>
</feature>
<evidence type="ECO:0000256" key="12">
    <source>
        <dbReference type="SAM" id="MobiDB-lite"/>
    </source>
</evidence>
<dbReference type="Pfam" id="PF00096">
    <property type="entry name" value="zf-C2H2"/>
    <property type="match status" value="2"/>
</dbReference>
<evidence type="ECO:0000313" key="15">
    <source>
        <dbReference type="Proteomes" id="UP001166286"/>
    </source>
</evidence>
<dbReference type="InterPro" id="IPR013087">
    <property type="entry name" value="Znf_C2H2_type"/>
</dbReference>
<reference evidence="14" key="1">
    <citation type="submission" date="2023-03" db="EMBL/GenBank/DDBJ databases">
        <title>Complete genome of Cladonia borealis.</title>
        <authorList>
            <person name="Park H."/>
        </authorList>
    </citation>
    <scope>NUCLEOTIDE SEQUENCE</scope>
    <source>
        <strain evidence="14">ANT050790</strain>
    </source>
</reference>
<feature type="region of interest" description="Disordered" evidence="12">
    <location>
        <begin position="1"/>
        <end position="52"/>
    </location>
</feature>
<feature type="compositionally biased region" description="Low complexity" evidence="12">
    <location>
        <begin position="249"/>
        <end position="261"/>
    </location>
</feature>
<protein>
    <recommendedName>
        <fullName evidence="13">C2H2-type domain-containing protein</fullName>
    </recommendedName>
</protein>
<keyword evidence="8" id="KW-0805">Transcription regulation</keyword>
<organism evidence="14 15">
    <name type="scientific">Cladonia borealis</name>
    <dbReference type="NCBI Taxonomy" id="184061"/>
    <lineage>
        <taxon>Eukaryota</taxon>
        <taxon>Fungi</taxon>
        <taxon>Dikarya</taxon>
        <taxon>Ascomycota</taxon>
        <taxon>Pezizomycotina</taxon>
        <taxon>Lecanoromycetes</taxon>
        <taxon>OSLEUM clade</taxon>
        <taxon>Lecanoromycetidae</taxon>
        <taxon>Lecanorales</taxon>
        <taxon>Lecanorineae</taxon>
        <taxon>Cladoniaceae</taxon>
        <taxon>Cladonia</taxon>
    </lineage>
</organism>
<feature type="compositionally biased region" description="Low complexity" evidence="12">
    <location>
        <begin position="356"/>
        <end position="365"/>
    </location>
</feature>
<feature type="region of interest" description="Disordered" evidence="12">
    <location>
        <begin position="303"/>
        <end position="325"/>
    </location>
</feature>
<feature type="domain" description="C2H2-type" evidence="13">
    <location>
        <begin position="525"/>
        <end position="552"/>
    </location>
</feature>
<evidence type="ECO:0000256" key="7">
    <source>
        <dbReference type="ARBA" id="ARBA00022833"/>
    </source>
</evidence>
<keyword evidence="5" id="KW-0677">Repeat</keyword>
<dbReference type="Proteomes" id="UP001166286">
    <property type="component" value="Unassembled WGS sequence"/>
</dbReference>
<gene>
    <name evidence="14" type="ORF">JMJ35_003086</name>
</gene>
<comment type="caution">
    <text evidence="14">The sequence shown here is derived from an EMBL/GenBank/DDBJ whole genome shotgun (WGS) entry which is preliminary data.</text>
</comment>
<evidence type="ECO:0000256" key="9">
    <source>
        <dbReference type="ARBA" id="ARBA00023163"/>
    </source>
</evidence>
<dbReference type="EMBL" id="JAFEKC020000005">
    <property type="protein sequence ID" value="KAK0514469.1"/>
    <property type="molecule type" value="Genomic_DNA"/>
</dbReference>
<dbReference type="GO" id="GO:0000981">
    <property type="term" value="F:DNA-binding transcription factor activity, RNA polymerase II-specific"/>
    <property type="evidence" value="ECO:0007669"/>
    <property type="project" value="TreeGrafter"/>
</dbReference>
<keyword evidence="10" id="KW-0539">Nucleus</keyword>
<dbReference type="AlphaFoldDB" id="A0AA39V6L9"/>
<evidence type="ECO:0000256" key="11">
    <source>
        <dbReference type="PROSITE-ProRule" id="PRU00042"/>
    </source>
</evidence>
<dbReference type="FunFam" id="3.30.160.60:FF:000181">
    <property type="entry name" value="C2H2 type zinc finger protein"/>
    <property type="match status" value="1"/>
</dbReference>
<feature type="domain" description="C2H2-type" evidence="13">
    <location>
        <begin position="553"/>
        <end position="580"/>
    </location>
</feature>
<dbReference type="GO" id="GO:0008270">
    <property type="term" value="F:zinc ion binding"/>
    <property type="evidence" value="ECO:0007669"/>
    <property type="project" value="UniProtKB-KW"/>
</dbReference>
<dbReference type="SMART" id="SM00355">
    <property type="entry name" value="ZnF_C2H2"/>
    <property type="match status" value="2"/>
</dbReference>